<dbReference type="Proteomes" id="UP000887565">
    <property type="component" value="Unplaced"/>
</dbReference>
<protein>
    <submittedName>
        <fullName evidence="9">RRM domain-containing protein</fullName>
    </submittedName>
</protein>
<dbReference type="Pfam" id="PF00076">
    <property type="entry name" value="RRM_1"/>
    <property type="match status" value="1"/>
</dbReference>
<dbReference type="SUPFAM" id="SSF54928">
    <property type="entry name" value="RNA-binding domain, RBD"/>
    <property type="match status" value="1"/>
</dbReference>
<sequence>MLGIKYLKLMFFFKKLIFPLLCGSRGGRGGGDEEATEQADTIFVSGLPEMADEDCINQFFSECAEIKSDTNGCPKIHIYKDKMNNNASKGEATVTFQDAQSAQAAITRYNGTYFPGSNNPLQISIAKMKSNLGMGGDRGGFRGGRGGPRGGDRMNPY</sequence>
<evidence type="ECO:0000256" key="6">
    <source>
        <dbReference type="SAM" id="SignalP"/>
    </source>
</evidence>
<dbReference type="PANTHER" id="PTHR23238">
    <property type="entry name" value="RNA BINDING PROTEIN"/>
    <property type="match status" value="1"/>
</dbReference>
<dbReference type="WBParaSite" id="nRc.2.0.1.t03344-RA">
    <property type="protein sequence ID" value="nRc.2.0.1.t03344-RA"/>
    <property type="gene ID" value="nRc.2.0.1.g03344"/>
</dbReference>
<evidence type="ECO:0000256" key="1">
    <source>
        <dbReference type="ARBA" id="ARBA00004123"/>
    </source>
</evidence>
<keyword evidence="3" id="KW-0539">Nucleus</keyword>
<dbReference type="AlphaFoldDB" id="A0A915HNR2"/>
<proteinExistence type="predicted"/>
<feature type="chain" id="PRO_5036918823" evidence="6">
    <location>
        <begin position="24"/>
        <end position="157"/>
    </location>
</feature>
<name>A0A915HNR2_ROMCU</name>
<evidence type="ECO:0000313" key="9">
    <source>
        <dbReference type="WBParaSite" id="nRc.2.0.1.t03344-RA"/>
    </source>
</evidence>
<dbReference type="PROSITE" id="PS50102">
    <property type="entry name" value="RRM"/>
    <property type="match status" value="1"/>
</dbReference>
<accession>A0A915HNR2</accession>
<evidence type="ECO:0000256" key="3">
    <source>
        <dbReference type="ARBA" id="ARBA00023242"/>
    </source>
</evidence>
<dbReference type="InterPro" id="IPR034870">
    <property type="entry name" value="TET_fam"/>
</dbReference>
<dbReference type="GO" id="GO:0005634">
    <property type="term" value="C:nucleus"/>
    <property type="evidence" value="ECO:0007669"/>
    <property type="project" value="UniProtKB-SubCell"/>
</dbReference>
<dbReference type="GO" id="GO:0003723">
    <property type="term" value="F:RNA binding"/>
    <property type="evidence" value="ECO:0007669"/>
    <property type="project" value="UniProtKB-UniRule"/>
</dbReference>
<feature type="region of interest" description="Disordered" evidence="5">
    <location>
        <begin position="134"/>
        <end position="157"/>
    </location>
</feature>
<dbReference type="GO" id="GO:0006355">
    <property type="term" value="P:regulation of DNA-templated transcription"/>
    <property type="evidence" value="ECO:0007669"/>
    <property type="project" value="InterPro"/>
</dbReference>
<dbReference type="InterPro" id="IPR012677">
    <property type="entry name" value="Nucleotide-bd_a/b_plait_sf"/>
</dbReference>
<feature type="signal peptide" evidence="6">
    <location>
        <begin position="1"/>
        <end position="23"/>
    </location>
</feature>
<comment type="subcellular location">
    <subcellularLocation>
        <location evidence="1">Nucleus</location>
    </subcellularLocation>
</comment>
<dbReference type="OMA" id="ADEDCIN"/>
<dbReference type="InterPro" id="IPR035979">
    <property type="entry name" value="RBD_domain_sf"/>
</dbReference>
<feature type="compositionally biased region" description="Gly residues" evidence="5">
    <location>
        <begin position="134"/>
        <end position="149"/>
    </location>
</feature>
<dbReference type="Gene3D" id="3.30.70.330">
    <property type="match status" value="1"/>
</dbReference>
<dbReference type="InterPro" id="IPR000504">
    <property type="entry name" value="RRM_dom"/>
</dbReference>
<evidence type="ECO:0000313" key="8">
    <source>
        <dbReference type="Proteomes" id="UP000887565"/>
    </source>
</evidence>
<reference evidence="9" key="1">
    <citation type="submission" date="2022-11" db="UniProtKB">
        <authorList>
            <consortium name="WormBaseParasite"/>
        </authorList>
    </citation>
    <scope>IDENTIFICATION</scope>
</reference>
<evidence type="ECO:0000256" key="2">
    <source>
        <dbReference type="ARBA" id="ARBA00022884"/>
    </source>
</evidence>
<keyword evidence="8" id="KW-1185">Reference proteome</keyword>
<keyword evidence="2 4" id="KW-0694">RNA-binding</keyword>
<organism evidence="8 9">
    <name type="scientific">Romanomermis culicivorax</name>
    <name type="common">Nematode worm</name>
    <dbReference type="NCBI Taxonomy" id="13658"/>
    <lineage>
        <taxon>Eukaryota</taxon>
        <taxon>Metazoa</taxon>
        <taxon>Ecdysozoa</taxon>
        <taxon>Nematoda</taxon>
        <taxon>Enoplea</taxon>
        <taxon>Dorylaimia</taxon>
        <taxon>Mermithida</taxon>
        <taxon>Mermithoidea</taxon>
        <taxon>Mermithidae</taxon>
        <taxon>Romanomermis</taxon>
    </lineage>
</organism>
<dbReference type="SMART" id="SM00360">
    <property type="entry name" value="RRM"/>
    <property type="match status" value="1"/>
</dbReference>
<evidence type="ECO:0000256" key="4">
    <source>
        <dbReference type="PROSITE-ProRule" id="PRU00176"/>
    </source>
</evidence>
<evidence type="ECO:0000259" key="7">
    <source>
        <dbReference type="PROSITE" id="PS50102"/>
    </source>
</evidence>
<keyword evidence="6" id="KW-0732">Signal</keyword>
<evidence type="ECO:0000256" key="5">
    <source>
        <dbReference type="SAM" id="MobiDB-lite"/>
    </source>
</evidence>
<feature type="domain" description="RRM" evidence="7">
    <location>
        <begin position="40"/>
        <end position="128"/>
    </location>
</feature>